<dbReference type="PANTHER" id="PTHR30036">
    <property type="entry name" value="D-XYLOSE-BINDING PERIPLASMIC PROTEIN"/>
    <property type="match status" value="1"/>
</dbReference>
<dbReference type="PROSITE" id="PS51257">
    <property type="entry name" value="PROKAR_LIPOPROTEIN"/>
    <property type="match status" value="1"/>
</dbReference>
<dbReference type="SUPFAM" id="SSF53822">
    <property type="entry name" value="Periplasmic binding protein-like I"/>
    <property type="match status" value="1"/>
</dbReference>
<protein>
    <submittedName>
        <fullName evidence="4">Substrate-binding domain-containing protein</fullName>
    </submittedName>
</protein>
<accession>A0AAE3DXT9</accession>
<keyword evidence="5" id="KW-1185">Reference proteome</keyword>
<dbReference type="InterPro" id="IPR028082">
    <property type="entry name" value="Peripla_BP_I"/>
</dbReference>
<dbReference type="GO" id="GO:0030288">
    <property type="term" value="C:outer membrane-bounded periplasmic space"/>
    <property type="evidence" value="ECO:0007669"/>
    <property type="project" value="TreeGrafter"/>
</dbReference>
<evidence type="ECO:0000313" key="5">
    <source>
        <dbReference type="Proteomes" id="UP001198242"/>
    </source>
</evidence>
<dbReference type="RefSeq" id="WP_308456029.1">
    <property type="nucleotide sequence ID" value="NZ_JAJEQM010000004.1"/>
</dbReference>
<dbReference type="InterPro" id="IPR050555">
    <property type="entry name" value="Bact_Solute-Bind_Prot2"/>
</dbReference>
<evidence type="ECO:0000256" key="1">
    <source>
        <dbReference type="ARBA" id="ARBA00004196"/>
    </source>
</evidence>
<reference evidence="4 5" key="1">
    <citation type="submission" date="2021-10" db="EMBL/GenBank/DDBJ databases">
        <title>Anaerobic single-cell dispensing facilitates the cultivation of human gut bacteria.</title>
        <authorList>
            <person name="Afrizal A."/>
        </authorList>
    </citation>
    <scope>NUCLEOTIDE SEQUENCE [LARGE SCALE GENOMIC DNA]</scope>
    <source>
        <strain evidence="4 5">CLA-AA-H232</strain>
    </source>
</reference>
<dbReference type="InterPro" id="IPR025997">
    <property type="entry name" value="SBP_2_dom"/>
</dbReference>
<dbReference type="GO" id="GO:0030246">
    <property type="term" value="F:carbohydrate binding"/>
    <property type="evidence" value="ECO:0007669"/>
    <property type="project" value="TreeGrafter"/>
</dbReference>
<proteinExistence type="predicted"/>
<evidence type="ECO:0000313" key="4">
    <source>
        <dbReference type="EMBL" id="MCC2209998.1"/>
    </source>
</evidence>
<name>A0AAE3DXT9_9FIRM</name>
<organism evidence="4 5">
    <name type="scientific">Hominilimicola fabiformis</name>
    <dbReference type="NCBI Taxonomy" id="2885356"/>
    <lineage>
        <taxon>Bacteria</taxon>
        <taxon>Bacillati</taxon>
        <taxon>Bacillota</taxon>
        <taxon>Clostridia</taxon>
        <taxon>Eubacteriales</taxon>
        <taxon>Oscillospiraceae</taxon>
        <taxon>Hominilimicola</taxon>
    </lineage>
</organism>
<dbReference type="Proteomes" id="UP001198242">
    <property type="component" value="Unassembled WGS sequence"/>
</dbReference>
<sequence length="351" mass="38020">MKKYIKKLISIPSILAISISLLTACSVPQSESTPSPSEKSANETVYAFVGKDIQNPYSQKVFEGFESACNEIGIEAIYKAPTSATADKQIEIINELIDNNVDGIAISANDADALESSLTEALNSGIEVISVDAPVNSISRKTHIQQADPEVLGRNFIKSAYDVSNGEGGFAILTSTGSAPNQNQWIRYLKLEIEENPEKYSNMPLIEIAYGDDDATKSYTETQYLLQNDAIKTIIVPTTIGLSSAAKALKESGKDVNLIGLGFPSELSEYIKDGTCDRLYIWNTTDLGYLTAYTLKALDENEITGSIGETFTAGSLGEKTITADKDNASEIILGDPIMFDRTNIDSLSDIY</sequence>
<dbReference type="Gene3D" id="3.40.50.2300">
    <property type="match status" value="2"/>
</dbReference>
<dbReference type="Pfam" id="PF13407">
    <property type="entry name" value="Peripla_BP_4"/>
    <property type="match status" value="1"/>
</dbReference>
<evidence type="ECO:0000259" key="3">
    <source>
        <dbReference type="Pfam" id="PF13407"/>
    </source>
</evidence>
<keyword evidence="2" id="KW-0732">Signal</keyword>
<comment type="subcellular location">
    <subcellularLocation>
        <location evidence="1">Cell envelope</location>
    </subcellularLocation>
</comment>
<dbReference type="PANTHER" id="PTHR30036:SF8">
    <property type="entry name" value="ABC-TYPE SUGAR TRANSPORT SYSTEM PERIPLASMIC COMPONENT-LIKE PROTEIN"/>
    <property type="match status" value="1"/>
</dbReference>
<dbReference type="EMBL" id="JAJEQM010000004">
    <property type="protein sequence ID" value="MCC2209998.1"/>
    <property type="molecule type" value="Genomic_DNA"/>
</dbReference>
<evidence type="ECO:0000256" key="2">
    <source>
        <dbReference type="SAM" id="SignalP"/>
    </source>
</evidence>
<gene>
    <name evidence="4" type="ORF">LKE05_04200</name>
</gene>
<dbReference type="AlphaFoldDB" id="A0AAE3DXT9"/>
<feature type="chain" id="PRO_5042209569" evidence="2">
    <location>
        <begin position="25"/>
        <end position="351"/>
    </location>
</feature>
<comment type="caution">
    <text evidence="4">The sequence shown here is derived from an EMBL/GenBank/DDBJ whole genome shotgun (WGS) entry which is preliminary data.</text>
</comment>
<feature type="domain" description="Periplasmic binding protein" evidence="3">
    <location>
        <begin position="47"/>
        <end position="298"/>
    </location>
</feature>
<feature type="signal peptide" evidence="2">
    <location>
        <begin position="1"/>
        <end position="24"/>
    </location>
</feature>